<dbReference type="InterPro" id="IPR017871">
    <property type="entry name" value="ABC_transporter-like_CS"/>
</dbReference>
<keyword evidence="6" id="KW-0547">Nucleotide-binding</keyword>
<dbReference type="GO" id="GO:0016887">
    <property type="term" value="F:ATP hydrolysis activity"/>
    <property type="evidence" value="ECO:0007669"/>
    <property type="project" value="InterPro"/>
</dbReference>
<dbReference type="InterPro" id="IPR003593">
    <property type="entry name" value="AAA+_ATPase"/>
</dbReference>
<evidence type="ECO:0000256" key="2">
    <source>
        <dbReference type="ARBA" id="ARBA00005417"/>
    </source>
</evidence>
<dbReference type="EC" id="3.6.3.-" evidence="11"/>
<evidence type="ECO:0000313" key="12">
    <source>
        <dbReference type="Proteomes" id="UP000250079"/>
    </source>
</evidence>
<protein>
    <submittedName>
        <fullName evidence="11">Glutathione import ATP-binding protein GsiA</fullName>
        <ecNumber evidence="11">3.6.3.-</ecNumber>
    </submittedName>
</protein>
<dbReference type="Pfam" id="PF00005">
    <property type="entry name" value="ABC_tran"/>
    <property type="match status" value="2"/>
</dbReference>
<dbReference type="Proteomes" id="UP000250079">
    <property type="component" value="Chromosome"/>
</dbReference>
<dbReference type="PANTHER" id="PTHR43297:SF14">
    <property type="entry name" value="ATPASE AAA-TYPE CORE DOMAIN-CONTAINING PROTEIN"/>
    <property type="match status" value="1"/>
</dbReference>
<dbReference type="AlphaFoldDB" id="A0A2Z2P0B6"/>
<dbReference type="InterPro" id="IPR013563">
    <property type="entry name" value="Oligopep_ABC_C"/>
</dbReference>
<evidence type="ECO:0000256" key="8">
    <source>
        <dbReference type="ARBA" id="ARBA00022967"/>
    </source>
</evidence>
<dbReference type="GO" id="GO:0055085">
    <property type="term" value="P:transmembrane transport"/>
    <property type="evidence" value="ECO:0007669"/>
    <property type="project" value="UniProtKB-ARBA"/>
</dbReference>
<dbReference type="CDD" id="cd03257">
    <property type="entry name" value="ABC_NikE_OppD_transporters"/>
    <property type="match status" value="2"/>
</dbReference>
<proteinExistence type="inferred from homology"/>
<comment type="subcellular location">
    <subcellularLocation>
        <location evidence="1">Cell inner membrane</location>
        <topology evidence="1">Peripheral membrane protein</topology>
    </subcellularLocation>
</comment>
<dbReference type="SUPFAM" id="SSF52540">
    <property type="entry name" value="P-loop containing nucleoside triphosphate hydrolases"/>
    <property type="match status" value="2"/>
</dbReference>
<dbReference type="GO" id="GO:0015833">
    <property type="term" value="P:peptide transport"/>
    <property type="evidence" value="ECO:0007669"/>
    <property type="project" value="InterPro"/>
</dbReference>
<reference evidence="11 12" key="1">
    <citation type="submission" date="2016-12" db="EMBL/GenBank/DDBJ databases">
        <authorList>
            <person name="Song W.-J."/>
            <person name="Kurnit D.M."/>
        </authorList>
    </citation>
    <scope>NUCLEOTIDE SEQUENCE [LARGE SCALE GENOMIC DNA]</scope>
    <source>
        <strain evidence="11 12">IMCC3135</strain>
    </source>
</reference>
<evidence type="ECO:0000259" key="10">
    <source>
        <dbReference type="PROSITE" id="PS50893"/>
    </source>
</evidence>
<dbReference type="SMART" id="SM00382">
    <property type="entry name" value="AAA"/>
    <property type="match status" value="2"/>
</dbReference>
<dbReference type="Pfam" id="PF08352">
    <property type="entry name" value="oligo_HPY"/>
    <property type="match status" value="2"/>
</dbReference>
<dbReference type="PANTHER" id="PTHR43297">
    <property type="entry name" value="OLIGOPEPTIDE TRANSPORT ATP-BINDING PROTEIN APPD"/>
    <property type="match status" value="1"/>
</dbReference>
<dbReference type="EMBL" id="CP018632">
    <property type="protein sequence ID" value="ASJ75711.1"/>
    <property type="molecule type" value="Genomic_DNA"/>
</dbReference>
<gene>
    <name evidence="11" type="primary">gsiA_8</name>
    <name evidence="11" type="ORF">IMCC3135_28295</name>
</gene>
<evidence type="ECO:0000256" key="3">
    <source>
        <dbReference type="ARBA" id="ARBA00022448"/>
    </source>
</evidence>
<keyword evidence="4" id="KW-1003">Cell membrane</keyword>
<dbReference type="NCBIfam" id="NF007739">
    <property type="entry name" value="PRK10419.1"/>
    <property type="match status" value="2"/>
</dbReference>
<keyword evidence="11" id="KW-0378">Hydrolase</keyword>
<keyword evidence="3" id="KW-0813">Transport</keyword>
<keyword evidence="8" id="KW-1278">Translocase</keyword>
<keyword evidence="9" id="KW-0472">Membrane</keyword>
<comment type="similarity">
    <text evidence="2">Belongs to the ABC transporter superfamily.</text>
</comment>
<evidence type="ECO:0000256" key="6">
    <source>
        <dbReference type="ARBA" id="ARBA00022741"/>
    </source>
</evidence>
<keyword evidence="5" id="KW-0997">Cell inner membrane</keyword>
<evidence type="ECO:0000256" key="4">
    <source>
        <dbReference type="ARBA" id="ARBA00022475"/>
    </source>
</evidence>
<dbReference type="PROSITE" id="PS00211">
    <property type="entry name" value="ABC_TRANSPORTER_1"/>
    <property type="match status" value="2"/>
</dbReference>
<keyword evidence="12" id="KW-1185">Reference proteome</keyword>
<name>A0A2Z2P0B6_9GAMM</name>
<dbReference type="KEGG" id="gai:IMCC3135_28295"/>
<feature type="domain" description="ABC transporter" evidence="10">
    <location>
        <begin position="333"/>
        <end position="585"/>
    </location>
</feature>
<dbReference type="InterPro" id="IPR027417">
    <property type="entry name" value="P-loop_NTPase"/>
</dbReference>
<evidence type="ECO:0000256" key="7">
    <source>
        <dbReference type="ARBA" id="ARBA00022840"/>
    </source>
</evidence>
<dbReference type="PROSITE" id="PS50893">
    <property type="entry name" value="ABC_TRANSPORTER_2"/>
    <property type="match status" value="2"/>
</dbReference>
<dbReference type="InterPro" id="IPR050388">
    <property type="entry name" value="ABC_Ni/Peptide_Import"/>
</dbReference>
<evidence type="ECO:0000256" key="1">
    <source>
        <dbReference type="ARBA" id="ARBA00004417"/>
    </source>
</evidence>
<sequence length="639" mass="71186">MSSKFYQRHQKRLIVIGNGTLMSKRLNTPALTEPLAKIENLRVEFQTRRGTVVGVKDISFDIQAGETVAIVGESGSGKSVSSLSLMRLVEYGGGTIANGRLLFDRGDNKGQIDLASVDQTVVKQIRGNEIGMIFQEPMTSLNPVFTIGRQLTEGMRLHLKLSRKAARERAIELLRQVRIPEPERRLGQYPHELSGGMRQRVVIAMALACEPRLLIADEPTTALDVTIQAEILALMNRLKKEHGTAVLFITHDMAVVAQMADRVVVMYRGEKVEEGTVEEIFNNPQHEYTKSLLAAVPRLGDMRGKSAPEPLRLLNVEGQNLKPIPIADESVVLDVEHLVTRFAVKGGFFRRLVARVHAVEDVSFKIRTGETLSLVGESGCGKSTCGRSILRLLDPLEQRGQILLEGRDVMAFDDNELRKARRDMQMIFQDPFASLNPQMQLLEQVAEPLRNYKLASGSELHDRVAALFERVELPRSFLHRYPHELSGGQRQRIAIARALALNPKLIIADEAVSALDVSVQAQVLNLLMELQADLGISMLFISHDMAVVERVSHQVGVMYLGRIVELGSRQSIFENPQHPYTRALMSAVPIADPAMRKLDKELNFTPIPSPIHPVGYEPGPSKYDEVEPGHFVLQGDWSN</sequence>
<dbReference type="GO" id="GO:0005524">
    <property type="term" value="F:ATP binding"/>
    <property type="evidence" value="ECO:0007669"/>
    <property type="project" value="UniProtKB-KW"/>
</dbReference>
<dbReference type="InterPro" id="IPR003439">
    <property type="entry name" value="ABC_transporter-like_ATP-bd"/>
</dbReference>
<evidence type="ECO:0000256" key="9">
    <source>
        <dbReference type="ARBA" id="ARBA00023136"/>
    </source>
</evidence>
<evidence type="ECO:0000256" key="5">
    <source>
        <dbReference type="ARBA" id="ARBA00022519"/>
    </source>
</evidence>
<dbReference type="GO" id="GO:0005886">
    <property type="term" value="C:plasma membrane"/>
    <property type="evidence" value="ECO:0007669"/>
    <property type="project" value="UniProtKB-SubCell"/>
</dbReference>
<feature type="domain" description="ABC transporter" evidence="10">
    <location>
        <begin position="36"/>
        <end position="293"/>
    </location>
</feature>
<organism evidence="11 12">
    <name type="scientific">Granulosicoccus antarcticus IMCC3135</name>
    <dbReference type="NCBI Taxonomy" id="1192854"/>
    <lineage>
        <taxon>Bacteria</taxon>
        <taxon>Pseudomonadati</taxon>
        <taxon>Pseudomonadota</taxon>
        <taxon>Gammaproteobacteria</taxon>
        <taxon>Chromatiales</taxon>
        <taxon>Granulosicoccaceae</taxon>
        <taxon>Granulosicoccus</taxon>
    </lineage>
</organism>
<dbReference type="Gene3D" id="3.40.50.300">
    <property type="entry name" value="P-loop containing nucleotide triphosphate hydrolases"/>
    <property type="match status" value="2"/>
</dbReference>
<accession>A0A2Z2P0B6</accession>
<dbReference type="NCBIfam" id="NF008453">
    <property type="entry name" value="PRK11308.1"/>
    <property type="match status" value="2"/>
</dbReference>
<keyword evidence="7 11" id="KW-0067">ATP-binding</keyword>
<evidence type="ECO:0000313" key="11">
    <source>
        <dbReference type="EMBL" id="ASJ75711.1"/>
    </source>
</evidence>
<dbReference type="FunFam" id="3.40.50.300:FF:000016">
    <property type="entry name" value="Oligopeptide ABC transporter ATP-binding component"/>
    <property type="match status" value="2"/>
</dbReference>